<keyword evidence="3" id="KW-1185">Reference proteome</keyword>
<dbReference type="EMBL" id="JBEPSH010000013">
    <property type="protein sequence ID" value="MET4580071.1"/>
    <property type="molecule type" value="Genomic_DNA"/>
</dbReference>
<dbReference type="Proteomes" id="UP001549320">
    <property type="component" value="Unassembled WGS sequence"/>
</dbReference>
<protein>
    <submittedName>
        <fullName evidence="2">Uncharacterized protein</fullName>
    </submittedName>
</protein>
<keyword evidence="1" id="KW-0812">Transmembrane</keyword>
<keyword evidence="1" id="KW-1133">Transmembrane helix</keyword>
<evidence type="ECO:0000313" key="2">
    <source>
        <dbReference type="EMBL" id="MET4580071.1"/>
    </source>
</evidence>
<comment type="caution">
    <text evidence="2">The sequence shown here is derived from an EMBL/GenBank/DDBJ whole genome shotgun (WGS) entry which is preliminary data.</text>
</comment>
<dbReference type="RefSeq" id="WP_354448709.1">
    <property type="nucleotide sequence ID" value="NZ_JBEPSH010000013.1"/>
</dbReference>
<keyword evidence="1" id="KW-0472">Membrane</keyword>
<organism evidence="2 3">
    <name type="scientific">Ottowia thiooxydans</name>
    <dbReference type="NCBI Taxonomy" id="219182"/>
    <lineage>
        <taxon>Bacteria</taxon>
        <taxon>Pseudomonadati</taxon>
        <taxon>Pseudomonadota</taxon>
        <taxon>Betaproteobacteria</taxon>
        <taxon>Burkholderiales</taxon>
        <taxon>Comamonadaceae</taxon>
        <taxon>Ottowia</taxon>
    </lineage>
</organism>
<sequence>MKPNISSRRQIFTAILLVLAVGGGLVRWLVPPPSLARDLGTLLLVLWLPIVGNIIGWLMGRARAPKVAPPGFAPNADFVPSALVEITLLAAATPSESRPVRAGLFPCLVVLGEEAFSARMLVPVGAEPLPEVARELQMEFLRPELALPKLHTAGEFTLLSGRKLLGRGRLLATPAT</sequence>
<feature type="transmembrane region" description="Helical" evidence="1">
    <location>
        <begin position="12"/>
        <end position="30"/>
    </location>
</feature>
<proteinExistence type="predicted"/>
<evidence type="ECO:0000313" key="3">
    <source>
        <dbReference type="Proteomes" id="UP001549320"/>
    </source>
</evidence>
<reference evidence="2 3" key="1">
    <citation type="submission" date="2024-06" db="EMBL/GenBank/DDBJ databases">
        <title>Sorghum-associated microbial communities from plants grown in Nebraska, USA.</title>
        <authorList>
            <person name="Schachtman D."/>
        </authorList>
    </citation>
    <scope>NUCLEOTIDE SEQUENCE [LARGE SCALE GENOMIC DNA]</scope>
    <source>
        <strain evidence="2 3">2709</strain>
    </source>
</reference>
<feature type="transmembrane region" description="Helical" evidence="1">
    <location>
        <begin position="42"/>
        <end position="60"/>
    </location>
</feature>
<gene>
    <name evidence="2" type="ORF">ABIE13_005209</name>
</gene>
<name>A0ABV2QGB7_9BURK</name>
<accession>A0ABV2QGB7</accession>
<evidence type="ECO:0000256" key="1">
    <source>
        <dbReference type="SAM" id="Phobius"/>
    </source>
</evidence>